<feature type="region of interest" description="Disordered" evidence="1">
    <location>
        <begin position="328"/>
        <end position="386"/>
    </location>
</feature>
<dbReference type="InterPro" id="IPR004864">
    <property type="entry name" value="LEA_2"/>
</dbReference>
<name>A0A1H8NJ13_9EURY</name>
<dbReference type="RefSeq" id="WP_092660542.1">
    <property type="nucleotide sequence ID" value="NZ_FOCX01000010.1"/>
</dbReference>
<dbReference type="EMBL" id="FOCX01000010">
    <property type="protein sequence ID" value="SEO29610.1"/>
    <property type="molecule type" value="Genomic_DNA"/>
</dbReference>
<dbReference type="GO" id="GO:0009269">
    <property type="term" value="P:response to desiccation"/>
    <property type="evidence" value="ECO:0007669"/>
    <property type="project" value="InterPro"/>
</dbReference>
<dbReference type="Pfam" id="PF03168">
    <property type="entry name" value="LEA_2"/>
    <property type="match status" value="2"/>
</dbReference>
<keyword evidence="2" id="KW-0812">Transmembrane</keyword>
<dbReference type="InterPro" id="IPR013783">
    <property type="entry name" value="Ig-like_fold"/>
</dbReference>
<feature type="compositionally biased region" description="Acidic residues" evidence="1">
    <location>
        <begin position="377"/>
        <end position="386"/>
    </location>
</feature>
<protein>
    <submittedName>
        <fullName evidence="4">LEA14-like dessication related protein</fullName>
    </submittedName>
</protein>
<dbReference type="Gene3D" id="2.60.40.10">
    <property type="entry name" value="Immunoglobulins"/>
    <property type="match status" value="2"/>
</dbReference>
<feature type="compositionally biased region" description="Low complexity" evidence="1">
    <location>
        <begin position="343"/>
        <end position="363"/>
    </location>
</feature>
<accession>A0A1H8NJ13</accession>
<feature type="transmembrane region" description="Helical" evidence="2">
    <location>
        <begin position="21"/>
        <end position="44"/>
    </location>
</feature>
<keyword evidence="2" id="KW-1133">Transmembrane helix</keyword>
<evidence type="ECO:0000256" key="2">
    <source>
        <dbReference type="SAM" id="Phobius"/>
    </source>
</evidence>
<feature type="domain" description="Water stress and hypersensitive response" evidence="3">
    <location>
        <begin position="190"/>
        <end position="314"/>
    </location>
</feature>
<dbReference type="OrthoDB" id="105458at2157"/>
<dbReference type="AlphaFoldDB" id="A0A1H8NJ13"/>
<evidence type="ECO:0000259" key="3">
    <source>
        <dbReference type="SMART" id="SM00769"/>
    </source>
</evidence>
<evidence type="ECO:0000313" key="5">
    <source>
        <dbReference type="Proteomes" id="UP000198775"/>
    </source>
</evidence>
<organism evidence="4 5">
    <name type="scientific">Halorientalis persicus</name>
    <dbReference type="NCBI Taxonomy" id="1367881"/>
    <lineage>
        <taxon>Archaea</taxon>
        <taxon>Methanobacteriati</taxon>
        <taxon>Methanobacteriota</taxon>
        <taxon>Stenosarchaea group</taxon>
        <taxon>Halobacteria</taxon>
        <taxon>Halobacteriales</taxon>
        <taxon>Haloarculaceae</taxon>
        <taxon>Halorientalis</taxon>
    </lineage>
</organism>
<dbReference type="Proteomes" id="UP000198775">
    <property type="component" value="Unassembled WGS sequence"/>
</dbReference>
<gene>
    <name evidence="4" type="ORF">SAMN05216388_1010178</name>
</gene>
<evidence type="ECO:0000256" key="1">
    <source>
        <dbReference type="SAM" id="MobiDB-lite"/>
    </source>
</evidence>
<dbReference type="SUPFAM" id="SSF117070">
    <property type="entry name" value="LEA14-like"/>
    <property type="match status" value="2"/>
</dbReference>
<evidence type="ECO:0000313" key="4">
    <source>
        <dbReference type="EMBL" id="SEO29610.1"/>
    </source>
</evidence>
<keyword evidence="5" id="KW-1185">Reference proteome</keyword>
<keyword evidence="2" id="KW-0472">Membrane</keyword>
<dbReference type="SMART" id="SM00769">
    <property type="entry name" value="WHy"/>
    <property type="match status" value="2"/>
</dbReference>
<feature type="domain" description="Water stress and hypersensitive response" evidence="3">
    <location>
        <begin position="43"/>
        <end position="161"/>
    </location>
</feature>
<dbReference type="InterPro" id="IPR013990">
    <property type="entry name" value="WHy-dom"/>
</dbReference>
<proteinExistence type="predicted"/>
<reference evidence="5" key="1">
    <citation type="submission" date="2016-10" db="EMBL/GenBank/DDBJ databases">
        <authorList>
            <person name="Varghese N."/>
            <person name="Submissions S."/>
        </authorList>
    </citation>
    <scope>NUCLEOTIDE SEQUENCE [LARGE SCALE GENOMIC DNA]</scope>
    <source>
        <strain evidence="5">IBRC-M 10043</strain>
    </source>
</reference>
<sequence>MDIERVQSALFGSKSRIAGSIAGGLVVLVVLALLLGVIGVPAVATVENRFGTVNDSKTVIETDMVVTNPNPVGVSLSDTTVNYTVQMNDVSMATGQKAGLSIESGNSTLPFRTYMQNDRIPPWWHSHIENRERTEVVIDATVRSGLLGGRQISLPQQRTIETDLIGQFNSSATRPIEADRSFPADPILFVNETSAHWNRAALTPERTPIAMSFRAYNPKQYPYAISELGYTITMNGVQVGEGSSQDVATVLPRTAQTIRADVAIRNQNLDDWWVTHLRNDQVTELKIQFYAVVDPADDTVGGLGETGSFRIPLDPLDYRTTIETDMFGTKNGTASESADTNDDGSQSNSTDGSTDGDSTTTIDGNEDDAGGSVTTTDDGDDGILLG</sequence>